<name>A0A075UG88_9PSEU</name>
<feature type="compositionally biased region" description="Low complexity" evidence="1">
    <location>
        <begin position="38"/>
        <end position="58"/>
    </location>
</feature>
<reference evidence="3 4" key="1">
    <citation type="journal article" date="2014" name="J. Biotechnol.">
        <title>Complete genome sequence of the actinobacterium Amycolatopsis japonica MG417-CF17(T) (=DSM 44213T) producing (S,S)-N,N'-ethylenediaminedisuccinic acid.</title>
        <authorList>
            <person name="Stegmann E."/>
            <person name="Albersmeier A."/>
            <person name="Spohn M."/>
            <person name="Gert H."/>
            <person name="Weber T."/>
            <person name="Wohlleben W."/>
            <person name="Kalinowski J."/>
            <person name="Ruckert C."/>
        </authorList>
    </citation>
    <scope>NUCLEOTIDE SEQUENCE [LARGE SCALE GENOMIC DNA]</scope>
    <source>
        <strain evidence="4">MG417-CF17 (DSM 44213)</strain>
    </source>
</reference>
<accession>A0A075UG88</accession>
<feature type="signal peptide" evidence="2">
    <location>
        <begin position="1"/>
        <end position="36"/>
    </location>
</feature>
<protein>
    <submittedName>
        <fullName evidence="3">Putative secreted protein</fullName>
    </submittedName>
</protein>
<gene>
    <name evidence="3" type="ORF">AJAP_00295</name>
</gene>
<organism evidence="3 4">
    <name type="scientific">Amycolatopsis japonica</name>
    <dbReference type="NCBI Taxonomy" id="208439"/>
    <lineage>
        <taxon>Bacteria</taxon>
        <taxon>Bacillati</taxon>
        <taxon>Actinomycetota</taxon>
        <taxon>Actinomycetes</taxon>
        <taxon>Pseudonocardiales</taxon>
        <taxon>Pseudonocardiaceae</taxon>
        <taxon>Amycolatopsis</taxon>
        <taxon>Amycolatopsis japonica group</taxon>
    </lineage>
</organism>
<dbReference type="Proteomes" id="UP000028492">
    <property type="component" value="Chromosome"/>
</dbReference>
<dbReference type="KEGG" id="aja:AJAP_00295"/>
<dbReference type="HOGENOM" id="CLU_1160577_0_0_11"/>
<evidence type="ECO:0000313" key="4">
    <source>
        <dbReference type="Proteomes" id="UP000028492"/>
    </source>
</evidence>
<feature type="region of interest" description="Disordered" evidence="1">
    <location>
        <begin position="198"/>
        <end position="234"/>
    </location>
</feature>
<dbReference type="RefSeq" id="WP_228694826.1">
    <property type="nucleotide sequence ID" value="NZ_CP008953.1"/>
</dbReference>
<feature type="compositionally biased region" description="Polar residues" evidence="1">
    <location>
        <begin position="59"/>
        <end position="70"/>
    </location>
</feature>
<sequence length="234" mass="23668">MLFHWEITLKKTLGRLAGAVLAGAVISLAVTPVAMAQTETTTTPPAPTSETPTTAPSPSWSGGQVSNPPSWSGGKVTTAPPSSSETGTPTSTSGTPTSGKPSTSTSEKPTTTTPPKPELNVGAGYVEGNEGALAILCGSEPADVTAPDFTIVDSFQDGGDAYLWIYIVEAKPGFKGTSSTFTWTCDGKPGKGDIEIETVGGGSTAPGTKPEQPKKQVKLKPKGGIETGFGATAA</sequence>
<feature type="compositionally biased region" description="Low complexity" evidence="1">
    <location>
        <begin position="77"/>
        <end position="111"/>
    </location>
</feature>
<evidence type="ECO:0000256" key="1">
    <source>
        <dbReference type="SAM" id="MobiDB-lite"/>
    </source>
</evidence>
<keyword evidence="4" id="KW-1185">Reference proteome</keyword>
<feature type="region of interest" description="Disordered" evidence="1">
    <location>
        <begin position="37"/>
        <end position="122"/>
    </location>
</feature>
<feature type="chain" id="PRO_5001710368" evidence="2">
    <location>
        <begin position="37"/>
        <end position="234"/>
    </location>
</feature>
<keyword evidence="2" id="KW-0732">Signal</keyword>
<evidence type="ECO:0000256" key="2">
    <source>
        <dbReference type="SAM" id="SignalP"/>
    </source>
</evidence>
<proteinExistence type="predicted"/>
<dbReference type="AlphaFoldDB" id="A0A075UG88"/>
<dbReference type="EMBL" id="CP008953">
    <property type="protein sequence ID" value="AIG72997.1"/>
    <property type="molecule type" value="Genomic_DNA"/>
</dbReference>
<evidence type="ECO:0000313" key="3">
    <source>
        <dbReference type="EMBL" id="AIG72997.1"/>
    </source>
</evidence>